<name>A0AAE0Q0D0_9TELE</name>
<dbReference type="GO" id="GO:0004523">
    <property type="term" value="F:RNA-DNA hybrid ribonuclease activity"/>
    <property type="evidence" value="ECO:0007669"/>
    <property type="project" value="UniProtKB-EC"/>
</dbReference>
<dbReference type="Gene3D" id="3.10.10.10">
    <property type="entry name" value="HIV Type 1 Reverse Transcriptase, subunit A, domain 1"/>
    <property type="match status" value="1"/>
</dbReference>
<dbReference type="InterPro" id="IPR043128">
    <property type="entry name" value="Rev_trsase/Diguanyl_cyclase"/>
</dbReference>
<dbReference type="InterPro" id="IPR000477">
    <property type="entry name" value="RT_dom"/>
</dbReference>
<sequence>MENNIEEALAAGFIQPSTSSAAAGFFFVKKKDGGLRPCIDYRGLNAITVKYPYPLPLVPPAVEQFRKAKIFMKLDLRSAYNLVRIRKGHEWKTAFLTPRGHYEYPVMPYGLTNAPAVFQSFLNEVFQDLLYKCVIVYIEDILIYSRCLKTHIHHVRTVLSRLLEHRLYVIAEKCEFHCESIKFLGKRIILAMVAVDPGNTSFAILHICAIRYGMTYHRTAMGHIISTACTKHCSSTCPGRLAGVYMALSIGFQSRPPVPLPF</sequence>
<dbReference type="InterPro" id="IPR053134">
    <property type="entry name" value="RNA-dir_DNA_polymerase"/>
</dbReference>
<evidence type="ECO:0000256" key="1">
    <source>
        <dbReference type="ARBA" id="ARBA00010879"/>
    </source>
</evidence>
<feature type="domain" description="Reverse transcriptase" evidence="3">
    <location>
        <begin position="9"/>
        <end position="188"/>
    </location>
</feature>
<dbReference type="EMBL" id="JAUCMX010000024">
    <property type="protein sequence ID" value="KAK3511481.1"/>
    <property type="molecule type" value="Genomic_DNA"/>
</dbReference>
<evidence type="ECO:0000259" key="3">
    <source>
        <dbReference type="PROSITE" id="PS50878"/>
    </source>
</evidence>
<organism evidence="4 5">
    <name type="scientific">Hemibagrus guttatus</name>
    <dbReference type="NCBI Taxonomy" id="175788"/>
    <lineage>
        <taxon>Eukaryota</taxon>
        <taxon>Metazoa</taxon>
        <taxon>Chordata</taxon>
        <taxon>Craniata</taxon>
        <taxon>Vertebrata</taxon>
        <taxon>Euteleostomi</taxon>
        <taxon>Actinopterygii</taxon>
        <taxon>Neopterygii</taxon>
        <taxon>Teleostei</taxon>
        <taxon>Ostariophysi</taxon>
        <taxon>Siluriformes</taxon>
        <taxon>Bagridae</taxon>
        <taxon>Hemibagrus</taxon>
    </lineage>
</organism>
<accession>A0AAE0Q0D0</accession>
<dbReference type="InterPro" id="IPR043502">
    <property type="entry name" value="DNA/RNA_pol_sf"/>
</dbReference>
<reference evidence="4" key="1">
    <citation type="submission" date="2023-06" db="EMBL/GenBank/DDBJ databases">
        <title>Male Hemibagrus guttatus genome.</title>
        <authorList>
            <person name="Bian C."/>
        </authorList>
    </citation>
    <scope>NUCLEOTIDE SEQUENCE</scope>
    <source>
        <strain evidence="4">Male_cb2023</strain>
        <tissue evidence="4">Muscle</tissue>
    </source>
</reference>
<comment type="caution">
    <text evidence="4">The sequence shown here is derived from an EMBL/GenBank/DDBJ whole genome shotgun (WGS) entry which is preliminary data.</text>
</comment>
<dbReference type="AlphaFoldDB" id="A0AAE0Q0D0"/>
<proteinExistence type="inferred from homology"/>
<dbReference type="PANTHER" id="PTHR24559:SF440">
    <property type="entry name" value="RIBONUCLEASE H"/>
    <property type="match status" value="1"/>
</dbReference>
<dbReference type="PROSITE" id="PS50878">
    <property type="entry name" value="RT_POL"/>
    <property type="match status" value="1"/>
</dbReference>
<gene>
    <name evidence="4" type="ORF">QTP70_008952</name>
</gene>
<dbReference type="Proteomes" id="UP001274896">
    <property type="component" value="Unassembled WGS sequence"/>
</dbReference>
<dbReference type="SUPFAM" id="SSF56672">
    <property type="entry name" value="DNA/RNA polymerases"/>
    <property type="match status" value="1"/>
</dbReference>
<evidence type="ECO:0000313" key="4">
    <source>
        <dbReference type="EMBL" id="KAK3511481.1"/>
    </source>
</evidence>
<protein>
    <recommendedName>
        <fullName evidence="2">ribonuclease H</fullName>
        <ecNumber evidence="2">3.1.26.4</ecNumber>
    </recommendedName>
</protein>
<dbReference type="Pfam" id="PF00078">
    <property type="entry name" value="RVT_1"/>
    <property type="match status" value="1"/>
</dbReference>
<evidence type="ECO:0000313" key="5">
    <source>
        <dbReference type="Proteomes" id="UP001274896"/>
    </source>
</evidence>
<keyword evidence="5" id="KW-1185">Reference proteome</keyword>
<dbReference type="Gene3D" id="3.30.70.270">
    <property type="match status" value="1"/>
</dbReference>
<dbReference type="EC" id="3.1.26.4" evidence="2"/>
<comment type="similarity">
    <text evidence="1">Belongs to the beta type-B retroviral polymerase family. HERV class-II K(HML-2) pol subfamily.</text>
</comment>
<evidence type="ECO:0000256" key="2">
    <source>
        <dbReference type="ARBA" id="ARBA00012180"/>
    </source>
</evidence>
<dbReference type="CDD" id="cd01647">
    <property type="entry name" value="RT_LTR"/>
    <property type="match status" value="1"/>
</dbReference>
<dbReference type="PANTHER" id="PTHR24559">
    <property type="entry name" value="TRANSPOSON TY3-I GAG-POL POLYPROTEIN"/>
    <property type="match status" value="1"/>
</dbReference>